<comment type="caution">
    <text evidence="1">The sequence shown here is derived from an EMBL/GenBank/DDBJ whole genome shotgun (WGS) entry which is preliminary data.</text>
</comment>
<accession>A0AC61DB90</accession>
<protein>
    <submittedName>
        <fullName evidence="1">Metal ABC transporter substrate-binding protein</fullName>
    </submittedName>
</protein>
<dbReference type="Proteomes" id="UP000224460">
    <property type="component" value="Unassembled WGS sequence"/>
</dbReference>
<keyword evidence="2" id="KW-1185">Reference proteome</keyword>
<gene>
    <name evidence="1" type="ORF">CS063_09530</name>
</gene>
<organism evidence="1 2">
    <name type="scientific">Sporanaerobium hydrogeniformans</name>
    <dbReference type="NCBI Taxonomy" id="3072179"/>
    <lineage>
        <taxon>Bacteria</taxon>
        <taxon>Bacillati</taxon>
        <taxon>Bacillota</taxon>
        <taxon>Clostridia</taxon>
        <taxon>Lachnospirales</taxon>
        <taxon>Lachnospiraceae</taxon>
        <taxon>Sporanaerobium</taxon>
    </lineage>
</organism>
<proteinExistence type="predicted"/>
<sequence>MKKNVWVTLVSLGLIGALVGCNGVGQKETATSSPIPQVQKQEEAKSVEAKGSKLIGLADLVPHNDLMNEVKPILKEKGIEVEIVSTASDATWLDKLNNGEVDFAFFAHWPYVEEYNETNGAKIANVGNIHVEPIAAYSVKYTKTEEIPEHAKFIIPNDATNAYRALKIIEQAGFIKLDPNLKELKASVKDIIEYIKPIEIVEIDSIQIIGLAQDFDVYITNTNKALEAGVDTTKYLFREAADSPYANIVAVKEEKKDDPAIKALVEALRSDAIQTFIEEKYNGAVIPAK</sequence>
<evidence type="ECO:0000313" key="1">
    <source>
        <dbReference type="EMBL" id="PHV70534.1"/>
    </source>
</evidence>
<reference evidence="1" key="1">
    <citation type="submission" date="2017-10" db="EMBL/GenBank/DDBJ databases">
        <title>Genome sequence of cellulolytic Lachnospiraceae bacterium XHS1971 isolated from hotspring sediment.</title>
        <authorList>
            <person name="Vasudevan G."/>
            <person name="Joshi A.J."/>
            <person name="Hivarkar S."/>
            <person name="Lanjekar V.B."/>
            <person name="Dhakephalkar P.K."/>
            <person name="Dagar S."/>
        </authorList>
    </citation>
    <scope>NUCLEOTIDE SEQUENCE</scope>
    <source>
        <strain evidence="1">XHS1971</strain>
    </source>
</reference>
<evidence type="ECO:0000313" key="2">
    <source>
        <dbReference type="Proteomes" id="UP000224460"/>
    </source>
</evidence>
<name>A0AC61DB90_9FIRM</name>
<dbReference type="EMBL" id="PEDL01000009">
    <property type="protein sequence ID" value="PHV70534.1"/>
    <property type="molecule type" value="Genomic_DNA"/>
</dbReference>